<feature type="region of interest" description="Disordered" evidence="1">
    <location>
        <begin position="1"/>
        <end position="33"/>
    </location>
</feature>
<feature type="region of interest" description="Disordered" evidence="1">
    <location>
        <begin position="281"/>
        <end position="332"/>
    </location>
</feature>
<accession>A0ABQ7K6H9</accession>
<sequence>MGEHHSDTTTDAASPSAVSLNKNTSEDDLSSYIGGSLSPSFKAKVMISDNHSDSNNNAAEDRDVDMSMEGVELEVTLLTVQSTTTTTTTSTFPQPPQQQLMATTNDVPAVASTSTFFASEPSLVAAASTGVETELLREQAPPLVDVATSTSTTLAEITTSSTLTPQAEQNELMKGVADGDTEAIAPPLGQLESPDQVNENLTEEEDSDDEDSEQGLDEEPTMVVITDAIYSAVPISSELHIFPHSSKGFNWNQDNFMKPHQRRNLGVDELHSAFNASVGGIVRSESSSSSSSTSSSDTTSGSSNMGDGMSAIRVHEIRLDQDETDHILPSHP</sequence>
<evidence type="ECO:0000313" key="3">
    <source>
        <dbReference type="Proteomes" id="UP001194696"/>
    </source>
</evidence>
<evidence type="ECO:0000313" key="2">
    <source>
        <dbReference type="EMBL" id="KAG0291913.1"/>
    </source>
</evidence>
<dbReference type="EMBL" id="JAAAIM010000219">
    <property type="protein sequence ID" value="KAG0291913.1"/>
    <property type="molecule type" value="Genomic_DNA"/>
</dbReference>
<feature type="compositionally biased region" description="Basic and acidic residues" evidence="1">
    <location>
        <begin position="313"/>
        <end position="332"/>
    </location>
</feature>
<feature type="region of interest" description="Disordered" evidence="1">
    <location>
        <begin position="181"/>
        <end position="219"/>
    </location>
</feature>
<reference evidence="2 3" key="1">
    <citation type="journal article" date="2020" name="Fungal Divers.">
        <title>Resolving the Mortierellaceae phylogeny through synthesis of multi-gene phylogenetics and phylogenomics.</title>
        <authorList>
            <person name="Vandepol N."/>
            <person name="Liber J."/>
            <person name="Desiro A."/>
            <person name="Na H."/>
            <person name="Kennedy M."/>
            <person name="Barry K."/>
            <person name="Grigoriev I.V."/>
            <person name="Miller A.N."/>
            <person name="O'Donnell K."/>
            <person name="Stajich J.E."/>
            <person name="Bonito G."/>
        </authorList>
    </citation>
    <scope>NUCLEOTIDE SEQUENCE [LARGE SCALE GENOMIC DNA]</scope>
    <source>
        <strain evidence="2 3">AD045</strain>
    </source>
</reference>
<keyword evidence="3" id="KW-1185">Reference proteome</keyword>
<gene>
    <name evidence="2" type="ORF">BGZ96_004714</name>
</gene>
<feature type="compositionally biased region" description="Low complexity" evidence="1">
    <location>
        <begin position="284"/>
        <end position="303"/>
    </location>
</feature>
<feature type="compositionally biased region" description="Acidic residues" evidence="1">
    <location>
        <begin position="201"/>
        <end position="219"/>
    </location>
</feature>
<protein>
    <submittedName>
        <fullName evidence="2">Uncharacterized protein</fullName>
    </submittedName>
</protein>
<comment type="caution">
    <text evidence="2">The sequence shown here is derived from an EMBL/GenBank/DDBJ whole genome shotgun (WGS) entry which is preliminary data.</text>
</comment>
<evidence type="ECO:0000256" key="1">
    <source>
        <dbReference type="SAM" id="MobiDB-lite"/>
    </source>
</evidence>
<proteinExistence type="predicted"/>
<feature type="compositionally biased region" description="Polar residues" evidence="1">
    <location>
        <begin position="9"/>
        <end position="23"/>
    </location>
</feature>
<name>A0ABQ7K6H9_9FUNG</name>
<organism evidence="2 3">
    <name type="scientific">Linnemannia gamsii</name>
    <dbReference type="NCBI Taxonomy" id="64522"/>
    <lineage>
        <taxon>Eukaryota</taxon>
        <taxon>Fungi</taxon>
        <taxon>Fungi incertae sedis</taxon>
        <taxon>Mucoromycota</taxon>
        <taxon>Mortierellomycotina</taxon>
        <taxon>Mortierellomycetes</taxon>
        <taxon>Mortierellales</taxon>
        <taxon>Mortierellaceae</taxon>
        <taxon>Linnemannia</taxon>
    </lineage>
</organism>
<dbReference type="Proteomes" id="UP001194696">
    <property type="component" value="Unassembled WGS sequence"/>
</dbReference>